<keyword evidence="10" id="KW-0411">Iron-sulfur</keyword>
<dbReference type="KEGG" id="lala:AB8B28_06520"/>
<dbReference type="PANTHER" id="PTHR30352">
    <property type="entry name" value="PYRUVATE FORMATE-LYASE-ACTIVATING ENZYME"/>
    <property type="match status" value="1"/>
</dbReference>
<comment type="catalytic activity">
    <reaction evidence="11">
        <text>glycyl-[protein] + reduced [flavodoxin] + S-adenosyl-L-methionine = glycin-2-yl radical-[protein] + semiquinone [flavodoxin] + 5'-deoxyadenosine + L-methionine + H(+)</text>
        <dbReference type="Rhea" id="RHEA:61976"/>
        <dbReference type="Rhea" id="RHEA-COMP:10622"/>
        <dbReference type="Rhea" id="RHEA-COMP:14480"/>
        <dbReference type="Rhea" id="RHEA-COMP:15993"/>
        <dbReference type="Rhea" id="RHEA-COMP:15994"/>
        <dbReference type="ChEBI" id="CHEBI:15378"/>
        <dbReference type="ChEBI" id="CHEBI:17319"/>
        <dbReference type="ChEBI" id="CHEBI:29947"/>
        <dbReference type="ChEBI" id="CHEBI:32722"/>
        <dbReference type="ChEBI" id="CHEBI:57618"/>
        <dbReference type="ChEBI" id="CHEBI:57844"/>
        <dbReference type="ChEBI" id="CHEBI:59789"/>
        <dbReference type="ChEBI" id="CHEBI:140311"/>
    </reaction>
</comment>
<gene>
    <name evidence="13" type="ORF">AB8B28_06520</name>
</gene>
<protein>
    <recommendedName>
        <fullName evidence="4 12">Anaerobic ribonucleoside-triphosphate reductase-activating protein</fullName>
        <ecNumber evidence="12">1.97.1.-</ecNumber>
    </recommendedName>
</protein>
<keyword evidence="6" id="KW-0949">S-adenosyl-L-methionine</keyword>
<dbReference type="InterPro" id="IPR013785">
    <property type="entry name" value="Aldolase_TIM"/>
</dbReference>
<dbReference type="GO" id="GO:0046872">
    <property type="term" value="F:metal ion binding"/>
    <property type="evidence" value="ECO:0007669"/>
    <property type="project" value="UniProtKB-KW"/>
</dbReference>
<evidence type="ECO:0000256" key="6">
    <source>
        <dbReference type="ARBA" id="ARBA00022691"/>
    </source>
</evidence>
<keyword evidence="8 12" id="KW-0560">Oxidoreductase</keyword>
<evidence type="ECO:0000256" key="1">
    <source>
        <dbReference type="ARBA" id="ARBA00001966"/>
    </source>
</evidence>
<dbReference type="InterPro" id="IPR001989">
    <property type="entry name" value="Radical_activat_CS"/>
</dbReference>
<evidence type="ECO:0000313" key="13">
    <source>
        <dbReference type="EMBL" id="XDU61315.1"/>
    </source>
</evidence>
<accession>A0AB39V145</accession>
<dbReference type="InterPro" id="IPR007197">
    <property type="entry name" value="rSAM"/>
</dbReference>
<comment type="similarity">
    <text evidence="3 12">Belongs to the organic radical-activating enzymes family.</text>
</comment>
<name>A0AB39V145_9FUSO</name>
<evidence type="ECO:0000256" key="10">
    <source>
        <dbReference type="ARBA" id="ARBA00023014"/>
    </source>
</evidence>
<evidence type="ECO:0000256" key="9">
    <source>
        <dbReference type="ARBA" id="ARBA00023004"/>
    </source>
</evidence>
<dbReference type="SFLD" id="SFLDF00299">
    <property type="entry name" value="anaerobic_ribonucleoside-triph"/>
    <property type="match status" value="1"/>
</dbReference>
<keyword evidence="5" id="KW-0004">4Fe-4S</keyword>
<dbReference type="InterPro" id="IPR034457">
    <property type="entry name" value="Organic_radical-activating"/>
</dbReference>
<comment type="function">
    <text evidence="2 12">Activation of anaerobic ribonucleoside-triphosphate reductase under anaerobic conditions by generation of an organic free radical, using S-adenosylmethionine and reduced flavodoxin as cosubstrates to produce 5'-deoxy-adenosine.</text>
</comment>
<dbReference type="PROSITE" id="PS01087">
    <property type="entry name" value="RADICAL_ACTIVATING"/>
    <property type="match status" value="1"/>
</dbReference>
<dbReference type="SUPFAM" id="SSF102114">
    <property type="entry name" value="Radical SAM enzymes"/>
    <property type="match status" value="1"/>
</dbReference>
<dbReference type="SFLD" id="SFLDS00029">
    <property type="entry name" value="Radical_SAM"/>
    <property type="match status" value="1"/>
</dbReference>
<dbReference type="Gene3D" id="3.20.20.70">
    <property type="entry name" value="Aldolase class I"/>
    <property type="match status" value="1"/>
</dbReference>
<dbReference type="GO" id="GO:0051539">
    <property type="term" value="F:4 iron, 4 sulfur cluster binding"/>
    <property type="evidence" value="ECO:0007669"/>
    <property type="project" value="UniProtKB-KW"/>
</dbReference>
<evidence type="ECO:0000256" key="12">
    <source>
        <dbReference type="PIRNR" id="PIRNR000368"/>
    </source>
</evidence>
<sequence length="153" mass="17776">MKVKIASIQKNRYEDGPGIRLTVFFQGCNVKCKGCHNSGIQDIRTGREYEVKKLCDEIMSYNLPVKKITISGGEPLMQKEALEEFINEMHEKDFEIALYTSYDFKDVSRNILKKLKYLKVGKYMHELRIQGKFFGSSNQKFYSLKNGEIVNEN</sequence>
<dbReference type="PANTHER" id="PTHR30352:SF4">
    <property type="entry name" value="PYRUVATE FORMATE-LYASE 2-ACTIVATING ENZYME"/>
    <property type="match status" value="1"/>
</dbReference>
<comment type="cofactor">
    <cofactor evidence="1">
        <name>[4Fe-4S] cluster</name>
        <dbReference type="ChEBI" id="CHEBI:49883"/>
    </cofactor>
</comment>
<dbReference type="EMBL" id="CP165647">
    <property type="protein sequence ID" value="XDU61315.1"/>
    <property type="molecule type" value="Genomic_DNA"/>
</dbReference>
<dbReference type="RefSeq" id="WP_369714799.1">
    <property type="nucleotide sequence ID" value="NZ_CP165647.1"/>
</dbReference>
<dbReference type="PIRSF" id="PIRSF000368">
    <property type="entry name" value="NrdG"/>
    <property type="match status" value="1"/>
</dbReference>
<evidence type="ECO:0000256" key="4">
    <source>
        <dbReference type="ARBA" id="ARBA00014281"/>
    </source>
</evidence>
<dbReference type="InterPro" id="IPR058240">
    <property type="entry name" value="rSAM_sf"/>
</dbReference>
<dbReference type="InterPro" id="IPR012837">
    <property type="entry name" value="NrdG"/>
</dbReference>
<dbReference type="EC" id="1.97.1.-" evidence="12"/>
<dbReference type="Pfam" id="PF13353">
    <property type="entry name" value="Fer4_12"/>
    <property type="match status" value="1"/>
</dbReference>
<keyword evidence="7" id="KW-0479">Metal-binding</keyword>
<evidence type="ECO:0000256" key="2">
    <source>
        <dbReference type="ARBA" id="ARBA00003852"/>
    </source>
</evidence>
<dbReference type="SFLD" id="SFLDG01063">
    <property type="entry name" value="activating_enzymes__group_1"/>
    <property type="match status" value="1"/>
</dbReference>
<evidence type="ECO:0000256" key="11">
    <source>
        <dbReference type="ARBA" id="ARBA00047365"/>
    </source>
</evidence>
<evidence type="ECO:0000256" key="7">
    <source>
        <dbReference type="ARBA" id="ARBA00022723"/>
    </source>
</evidence>
<evidence type="ECO:0000256" key="8">
    <source>
        <dbReference type="ARBA" id="ARBA00023002"/>
    </source>
</evidence>
<dbReference type="AlphaFoldDB" id="A0AB39V145"/>
<keyword evidence="9" id="KW-0408">Iron</keyword>
<evidence type="ECO:0000256" key="3">
    <source>
        <dbReference type="ARBA" id="ARBA00009777"/>
    </source>
</evidence>
<evidence type="ECO:0000256" key="5">
    <source>
        <dbReference type="ARBA" id="ARBA00022485"/>
    </source>
</evidence>
<dbReference type="GO" id="GO:0043365">
    <property type="term" value="F:[formate-C-acetyltransferase]-activating enzyme activity"/>
    <property type="evidence" value="ECO:0007669"/>
    <property type="project" value="InterPro"/>
</dbReference>
<dbReference type="SFLD" id="SFLDG01066">
    <property type="entry name" value="organic_radical-activating_enz"/>
    <property type="match status" value="1"/>
</dbReference>
<reference evidence="13" key="1">
    <citation type="submission" date="2024-07" db="EMBL/GenBank/DDBJ databases">
        <authorList>
            <person name="Li X.-J."/>
            <person name="Wang X."/>
        </authorList>
    </citation>
    <scope>NUCLEOTIDE SEQUENCE</scope>
    <source>
        <strain evidence="13">HSP-536</strain>
    </source>
</reference>
<organism evidence="13">
    <name type="scientific">Leptotrichia alba</name>
    <dbReference type="NCBI Taxonomy" id="3239304"/>
    <lineage>
        <taxon>Bacteria</taxon>
        <taxon>Fusobacteriati</taxon>
        <taxon>Fusobacteriota</taxon>
        <taxon>Fusobacteriia</taxon>
        <taxon>Fusobacteriales</taxon>
        <taxon>Leptotrichiaceae</taxon>
        <taxon>Leptotrichia</taxon>
    </lineage>
</organism>
<proteinExistence type="inferred from homology"/>
<dbReference type="CDD" id="cd01335">
    <property type="entry name" value="Radical_SAM"/>
    <property type="match status" value="1"/>
</dbReference>